<dbReference type="GO" id="GO:0016853">
    <property type="term" value="F:isomerase activity"/>
    <property type="evidence" value="ECO:0007669"/>
    <property type="project" value="UniProtKB-KW"/>
</dbReference>
<reference evidence="2 3" key="1">
    <citation type="journal article" date="2015" name="Stand. Genomic Sci.">
        <title>Genomic Encyclopedia of Bacterial and Archaeal Type Strains, Phase III: the genomes of soil and plant-associated and newly described type strains.</title>
        <authorList>
            <person name="Whitman W.B."/>
            <person name="Woyke T."/>
            <person name="Klenk H.P."/>
            <person name="Zhou Y."/>
            <person name="Lilburn T.G."/>
            <person name="Beck B.J."/>
            <person name="De Vos P."/>
            <person name="Vandamme P."/>
            <person name="Eisen J.A."/>
            <person name="Garrity G."/>
            <person name="Hugenholtz P."/>
            <person name="Kyrpides N.C."/>
        </authorList>
    </citation>
    <scope>NUCLEOTIDE SEQUENCE [LARGE SCALE GENOMIC DNA]</scope>
    <source>
        <strain evidence="2 3">CECT 7306</strain>
    </source>
</reference>
<evidence type="ECO:0000313" key="3">
    <source>
        <dbReference type="Proteomes" id="UP000276232"/>
    </source>
</evidence>
<proteinExistence type="predicted"/>
<dbReference type="PANTHER" id="PTHR12110:SF47">
    <property type="match status" value="1"/>
</dbReference>
<name>A0A3N1HLG9_9ACTN</name>
<dbReference type="Pfam" id="PF01261">
    <property type="entry name" value="AP_endonuc_2"/>
    <property type="match status" value="1"/>
</dbReference>
<dbReference type="RefSeq" id="WP_123380111.1">
    <property type="nucleotide sequence ID" value="NZ_RJKN01000004.1"/>
</dbReference>
<sequence>MSEPATDAARVPAVTLSTSSVYPGSCADAFEAAARLGYDGVEVMVWTDPVSRDPVALRRLASHYGVPVRSIHAPTLLLTQRVWGRDPWEKLTRSVELAQELDAGTVVAHPPFRWQRDYAAGFVEGVREIAATSGTTLAVENMFPWRAGGSEILAYAPGWDVVGEDYDQVTLDVSHASTSGRDSRELARRLAGRLRHVHLTDGTGSAKDEHLVPGRGTQPVQGLLEDLAAGGFAGDVVVEINTRRSRAPGERERDLRESLEFTRRHLGQA</sequence>
<dbReference type="OrthoDB" id="3248123at2"/>
<dbReference type="Gene3D" id="3.20.20.150">
    <property type="entry name" value="Divalent-metal-dependent TIM barrel enzymes"/>
    <property type="match status" value="1"/>
</dbReference>
<dbReference type="InterPro" id="IPR036237">
    <property type="entry name" value="Xyl_isomerase-like_sf"/>
</dbReference>
<dbReference type="EMBL" id="RJKN01000004">
    <property type="protein sequence ID" value="ROP43299.1"/>
    <property type="molecule type" value="Genomic_DNA"/>
</dbReference>
<protein>
    <submittedName>
        <fullName evidence="2">Sugar phosphate isomerase/epimerase</fullName>
    </submittedName>
</protein>
<gene>
    <name evidence="2" type="ORF">EDC03_1901</name>
</gene>
<dbReference type="Proteomes" id="UP000276232">
    <property type="component" value="Unassembled WGS sequence"/>
</dbReference>
<dbReference type="SUPFAM" id="SSF51658">
    <property type="entry name" value="Xylose isomerase-like"/>
    <property type="match status" value="1"/>
</dbReference>
<keyword evidence="3" id="KW-1185">Reference proteome</keyword>
<evidence type="ECO:0000313" key="2">
    <source>
        <dbReference type="EMBL" id="ROP43299.1"/>
    </source>
</evidence>
<comment type="caution">
    <text evidence="2">The sequence shown here is derived from an EMBL/GenBank/DDBJ whole genome shotgun (WGS) entry which is preliminary data.</text>
</comment>
<dbReference type="InterPro" id="IPR013022">
    <property type="entry name" value="Xyl_isomerase-like_TIM-brl"/>
</dbReference>
<dbReference type="PANTHER" id="PTHR12110">
    <property type="entry name" value="HYDROXYPYRUVATE ISOMERASE"/>
    <property type="match status" value="1"/>
</dbReference>
<dbReference type="InterPro" id="IPR050312">
    <property type="entry name" value="IolE/XylAMocC-like"/>
</dbReference>
<feature type="domain" description="Xylose isomerase-like TIM barrel" evidence="1">
    <location>
        <begin position="30"/>
        <end position="264"/>
    </location>
</feature>
<organism evidence="2 3">
    <name type="scientific">Pseudokineococcus lusitanus</name>
    <dbReference type="NCBI Taxonomy" id="763993"/>
    <lineage>
        <taxon>Bacteria</taxon>
        <taxon>Bacillati</taxon>
        <taxon>Actinomycetota</taxon>
        <taxon>Actinomycetes</taxon>
        <taxon>Kineosporiales</taxon>
        <taxon>Kineosporiaceae</taxon>
        <taxon>Pseudokineococcus</taxon>
    </lineage>
</organism>
<dbReference type="AlphaFoldDB" id="A0A3N1HLG9"/>
<keyword evidence="2" id="KW-0413">Isomerase</keyword>
<dbReference type="InParanoid" id="A0A3N1HLG9"/>
<accession>A0A3N1HLG9</accession>
<evidence type="ECO:0000259" key="1">
    <source>
        <dbReference type="Pfam" id="PF01261"/>
    </source>
</evidence>